<dbReference type="SUPFAM" id="SSF56112">
    <property type="entry name" value="Protein kinase-like (PK-like)"/>
    <property type="match status" value="1"/>
</dbReference>
<dbReference type="Pfam" id="PF03109">
    <property type="entry name" value="ABC1"/>
    <property type="match status" value="2"/>
</dbReference>
<gene>
    <name evidence="2" type="ORF">CTEN210_16906</name>
</gene>
<evidence type="ECO:0000259" key="1">
    <source>
        <dbReference type="Pfam" id="PF03109"/>
    </source>
</evidence>
<dbReference type="PANTHER" id="PTHR43173:SF34">
    <property type="entry name" value="ABC1 ATYPICAL KINASE-LIKE DOMAIN-CONTAINING PROTEIN"/>
    <property type="match status" value="1"/>
</dbReference>
<evidence type="ECO:0000313" key="2">
    <source>
        <dbReference type="EMBL" id="GFH60430.1"/>
    </source>
</evidence>
<evidence type="ECO:0000313" key="3">
    <source>
        <dbReference type="Proteomes" id="UP001054902"/>
    </source>
</evidence>
<feature type="domain" description="ABC1 atypical kinase-like" evidence="1">
    <location>
        <begin position="162"/>
        <end position="319"/>
    </location>
</feature>
<comment type="caution">
    <text evidence="2">The sequence shown here is derived from an EMBL/GenBank/DDBJ whole genome shotgun (WGS) entry which is preliminary data.</text>
</comment>
<reference evidence="2 3" key="1">
    <citation type="journal article" date="2021" name="Sci. Rep.">
        <title>The genome of the diatom Chaetoceros tenuissimus carries an ancient integrated fragment of an extant virus.</title>
        <authorList>
            <person name="Hongo Y."/>
            <person name="Kimura K."/>
            <person name="Takaki Y."/>
            <person name="Yoshida Y."/>
            <person name="Baba S."/>
            <person name="Kobayashi G."/>
            <person name="Nagasaki K."/>
            <person name="Hano T."/>
            <person name="Tomaru Y."/>
        </authorList>
    </citation>
    <scope>NUCLEOTIDE SEQUENCE [LARGE SCALE GENOMIC DNA]</scope>
    <source>
        <strain evidence="2 3">NIES-3715</strain>
    </source>
</reference>
<dbReference type="PANTHER" id="PTHR43173">
    <property type="entry name" value="ABC1 FAMILY PROTEIN"/>
    <property type="match status" value="1"/>
</dbReference>
<dbReference type="AlphaFoldDB" id="A0AAD3DCG4"/>
<protein>
    <recommendedName>
        <fullName evidence="1">ABC1 atypical kinase-like domain-containing protein</fullName>
    </recommendedName>
</protein>
<organism evidence="2 3">
    <name type="scientific">Chaetoceros tenuissimus</name>
    <dbReference type="NCBI Taxonomy" id="426638"/>
    <lineage>
        <taxon>Eukaryota</taxon>
        <taxon>Sar</taxon>
        <taxon>Stramenopiles</taxon>
        <taxon>Ochrophyta</taxon>
        <taxon>Bacillariophyta</taxon>
        <taxon>Coscinodiscophyceae</taxon>
        <taxon>Chaetocerotophycidae</taxon>
        <taxon>Chaetocerotales</taxon>
        <taxon>Chaetocerotaceae</taxon>
        <taxon>Chaetoceros</taxon>
    </lineage>
</organism>
<dbReference type="InterPro" id="IPR004147">
    <property type="entry name" value="ABC1_dom"/>
</dbReference>
<proteinExistence type="predicted"/>
<keyword evidence="3" id="KW-1185">Reference proteome</keyword>
<sequence>MFAANSLRTLVRRSAIATATITTAGVGSAAIYANTEKGNGFKRELVFWSKVFPVVADYYIRTARKSPLIQWQKLTKSGIYDIASNDEEIDDETLKKRRKELIQSLHEKHAPEIYNVMLELKGLYIKLGQVLSVTALPIPETYRVLFRTLQSDVPGHEEFETIVKPMLEKEFGKPLDQIFEHIDEIPCGAASIGQAHRAVLKETREHEDRNVIVKVQYPDASWQVPADIECVGDFLKLCVYADVVDEQSSKLSYDEFSRQFLSELDYNQEMNNLKTVYESSIDPSAPYLKNNVVLPKVYQDYCTSKVITMSYLNGVSMEAEARRQLELLGIDTSGGIGRIIKDAAKDAAENPNNESSGELVRRVTRKIDPRSKSPFSWKASASKIAGKFLSVDSVLWSVRTGKKLILWYQSVLVTILQKTPQYLVSSSWQAWAEKHNTAAAQIERLGEIDAWCKALFDVHGHQVFNLGVFNADCHPGNILLGTDEAGKSRIGLIDYGQCKHLNEEEQYKVARLILSVANNESDENIAKAFRDLEIKTLNDSTEFLAMFSKLMFGPFKPEHMQHSWHQNLHKMDRVLYFPKELSMVYRTSLLLRGLAVSLQLNYSIGEQWKGHAQEAVDRYQKNHSLVQNIVQ</sequence>
<dbReference type="InterPro" id="IPR051130">
    <property type="entry name" value="Mito_struct-func_regulator"/>
</dbReference>
<accession>A0AAD3DCG4</accession>
<dbReference type="Proteomes" id="UP001054902">
    <property type="component" value="Unassembled WGS sequence"/>
</dbReference>
<feature type="domain" description="ABC1 atypical kinase-like" evidence="1">
    <location>
        <begin position="452"/>
        <end position="522"/>
    </location>
</feature>
<dbReference type="CDD" id="cd05121">
    <property type="entry name" value="ABC1_ADCK3-like"/>
    <property type="match status" value="1"/>
</dbReference>
<name>A0AAD3DCG4_9STRA</name>
<dbReference type="InterPro" id="IPR011009">
    <property type="entry name" value="Kinase-like_dom_sf"/>
</dbReference>
<dbReference type="EMBL" id="BLLK01000069">
    <property type="protein sequence ID" value="GFH60430.1"/>
    <property type="molecule type" value="Genomic_DNA"/>
</dbReference>